<accession>A0A2K9P2Q8</accession>
<dbReference type="GO" id="GO:0016094">
    <property type="term" value="P:polyprenol biosynthetic process"/>
    <property type="evidence" value="ECO:0007669"/>
    <property type="project" value="TreeGrafter"/>
</dbReference>
<dbReference type="PANTHER" id="PTHR10291:SF0">
    <property type="entry name" value="DEHYDRODOLICHYL DIPHOSPHATE SYNTHASE 2"/>
    <property type="match status" value="1"/>
</dbReference>
<comment type="subunit">
    <text evidence="2">Homodimer.</text>
</comment>
<dbReference type="AlphaFoldDB" id="A0A2K9P2Q8"/>
<dbReference type="GO" id="GO:0000287">
    <property type="term" value="F:magnesium ion binding"/>
    <property type="evidence" value="ECO:0007669"/>
    <property type="project" value="UniProtKB-UniRule"/>
</dbReference>
<gene>
    <name evidence="3" type="ORF">B9O19_01373</name>
</gene>
<dbReference type="InterPro" id="IPR036424">
    <property type="entry name" value="UPP_synth-like_sf"/>
</dbReference>
<dbReference type="OrthoDB" id="4191603at2"/>
<feature type="binding site" evidence="2">
    <location>
        <begin position="32"/>
        <end position="35"/>
    </location>
    <ligand>
        <name>substrate</name>
    </ligand>
</feature>
<feature type="active site" description="Proton acceptor" evidence="2">
    <location>
        <position position="79"/>
    </location>
</feature>
<organism evidence="3 4">
    <name type="scientific">Monoglobus pectinilyticus</name>
    <dbReference type="NCBI Taxonomy" id="1981510"/>
    <lineage>
        <taxon>Bacteria</taxon>
        <taxon>Bacillati</taxon>
        <taxon>Bacillota</taxon>
        <taxon>Clostridia</taxon>
        <taxon>Monoglobales</taxon>
        <taxon>Monoglobaceae</taxon>
        <taxon>Monoglobus</taxon>
    </lineage>
</organism>
<dbReference type="KEGG" id="mpec:B9O19_01373"/>
<comment type="cofactor">
    <cofactor evidence="2">
        <name>Mg(2+)</name>
        <dbReference type="ChEBI" id="CHEBI:18420"/>
    </cofactor>
    <text evidence="2">Binds 2 magnesium ions per subunit.</text>
</comment>
<evidence type="ECO:0000256" key="1">
    <source>
        <dbReference type="ARBA" id="ARBA00022679"/>
    </source>
</evidence>
<comment type="similarity">
    <text evidence="2">Belongs to the UPP synthase family.</text>
</comment>
<dbReference type="HAMAP" id="MF_01139">
    <property type="entry name" value="ISPT"/>
    <property type="match status" value="1"/>
</dbReference>
<feature type="binding site" evidence="2">
    <location>
        <position position="31"/>
    </location>
    <ligand>
        <name>Mg(2+)</name>
        <dbReference type="ChEBI" id="CHEBI:18420"/>
    </ligand>
</feature>
<name>A0A2K9P2Q8_9FIRM</name>
<proteinExistence type="inferred from homology"/>
<reference evidence="3 4" key="1">
    <citation type="submission" date="2017-04" db="EMBL/GenBank/DDBJ databases">
        <title>Monoglobus pectinilyticus 14 draft genome.</title>
        <authorList>
            <person name="Kim C."/>
            <person name="Rosendale D.I."/>
            <person name="Kelly W.J."/>
            <person name="Tannock G.W."/>
            <person name="Patchett M.L."/>
            <person name="Jordens J.Z."/>
        </authorList>
    </citation>
    <scope>NUCLEOTIDE SEQUENCE [LARGE SCALE GENOMIC DNA]</scope>
    <source>
        <strain evidence="3 4">14</strain>
    </source>
</reference>
<dbReference type="SUPFAM" id="SSF64005">
    <property type="entry name" value="Undecaprenyl diphosphate synthase"/>
    <property type="match status" value="1"/>
</dbReference>
<dbReference type="EC" id="2.5.1.-" evidence="2"/>
<feature type="binding site" evidence="2">
    <location>
        <position position="218"/>
    </location>
    <ligand>
        <name>Mg(2+)</name>
        <dbReference type="ChEBI" id="CHEBI:18420"/>
    </ligand>
</feature>
<dbReference type="Pfam" id="PF01255">
    <property type="entry name" value="Prenyltransf"/>
    <property type="match status" value="1"/>
</dbReference>
<evidence type="ECO:0000313" key="3">
    <source>
        <dbReference type="EMBL" id="AUO19534.1"/>
    </source>
</evidence>
<evidence type="ECO:0000313" key="4">
    <source>
        <dbReference type="Proteomes" id="UP000235589"/>
    </source>
</evidence>
<feature type="binding site" evidence="2">
    <location>
        <position position="199"/>
    </location>
    <ligand>
        <name>substrate</name>
    </ligand>
</feature>
<keyword evidence="4" id="KW-1185">Reference proteome</keyword>
<dbReference type="GeneID" id="98062772"/>
<feature type="binding site" evidence="2">
    <location>
        <position position="36"/>
    </location>
    <ligand>
        <name>substrate</name>
    </ligand>
</feature>
<sequence>MTVFFKIGRRTAHSGKLDLSRVPKHIGIIMDGNGRWAKRRGLPRRAGHKAGADNLERICDYCNSIGVKALTVYAFSTENWNRPKDEVDALMELLYNYLLTVEEKFKNRNMKLQISGDIAPLSQKIKDAIVHAEEVTSSGDGLVLNIALNYGGRAEIVNAARLAAAAVSERQITVEDITEEYFGGLMYTSNLPEVDLIIRPSGEKRLSNFLLWQAAYAEFWYSDICWPDFTNKDMEQAIIDYQNRDRRFGRI</sequence>
<feature type="binding site" evidence="2">
    <location>
        <position position="82"/>
    </location>
    <ligand>
        <name>substrate</name>
    </ligand>
</feature>
<dbReference type="FunFam" id="3.40.1180.10:FF:000001">
    <property type="entry name" value="(2E,6E)-farnesyl-diphosphate-specific ditrans,polycis-undecaprenyl-diphosphate synthase"/>
    <property type="match status" value="1"/>
</dbReference>
<dbReference type="NCBIfam" id="NF011405">
    <property type="entry name" value="PRK14830.1"/>
    <property type="match status" value="1"/>
</dbReference>
<feature type="binding site" evidence="2">
    <location>
        <position position="44"/>
    </location>
    <ligand>
        <name>substrate</name>
    </ligand>
</feature>
<evidence type="ECO:0000256" key="2">
    <source>
        <dbReference type="HAMAP-Rule" id="MF_01139"/>
    </source>
</evidence>
<comment type="function">
    <text evidence="2">Catalyzes the condensation of isopentenyl diphosphate (IPP) with allylic pyrophosphates generating different type of terpenoids.</text>
</comment>
<feature type="binding site" evidence="2">
    <location>
        <begin position="76"/>
        <end position="78"/>
    </location>
    <ligand>
        <name>substrate</name>
    </ligand>
</feature>
<dbReference type="InterPro" id="IPR018520">
    <property type="entry name" value="UPP_synth-like_CS"/>
</dbReference>
<feature type="binding site" evidence="2">
    <location>
        <position position="80"/>
    </location>
    <ligand>
        <name>substrate</name>
    </ligand>
</feature>
<dbReference type="PANTHER" id="PTHR10291">
    <property type="entry name" value="DEHYDRODOLICHYL DIPHOSPHATE SYNTHASE FAMILY MEMBER"/>
    <property type="match status" value="1"/>
</dbReference>
<dbReference type="GO" id="GO:0045547">
    <property type="term" value="F:ditrans,polycis-polyprenyl diphosphate synthase [(2E,6E)-farnesyl diphosphate specific] activity"/>
    <property type="evidence" value="ECO:0007669"/>
    <property type="project" value="TreeGrafter"/>
</dbReference>
<keyword evidence="2" id="KW-0460">Magnesium</keyword>
<dbReference type="RefSeq" id="WP_102365735.1">
    <property type="nucleotide sequence ID" value="NZ_CP020991.1"/>
</dbReference>
<dbReference type="Gene3D" id="3.40.1180.10">
    <property type="entry name" value="Decaprenyl diphosphate synthase-like"/>
    <property type="match status" value="1"/>
</dbReference>
<feature type="binding site" evidence="2">
    <location>
        <begin position="205"/>
        <end position="207"/>
    </location>
    <ligand>
        <name>substrate</name>
    </ligand>
</feature>
<dbReference type="InterPro" id="IPR001441">
    <property type="entry name" value="UPP_synth-like"/>
</dbReference>
<dbReference type="CDD" id="cd00475">
    <property type="entry name" value="Cis_IPPS"/>
    <property type="match status" value="1"/>
</dbReference>
<protein>
    <recommendedName>
        <fullName evidence="2">Isoprenyl transferase</fullName>
        <ecNumber evidence="2">2.5.1.-</ecNumber>
    </recommendedName>
</protein>
<dbReference type="EMBL" id="CP020991">
    <property type="protein sequence ID" value="AUO19534.1"/>
    <property type="molecule type" value="Genomic_DNA"/>
</dbReference>
<dbReference type="Proteomes" id="UP000235589">
    <property type="component" value="Chromosome"/>
</dbReference>
<dbReference type="NCBIfam" id="TIGR00055">
    <property type="entry name" value="uppS"/>
    <property type="match status" value="1"/>
</dbReference>
<feature type="active site" evidence="2">
    <location>
        <position position="31"/>
    </location>
</feature>
<dbReference type="PROSITE" id="PS01066">
    <property type="entry name" value="UPP_SYNTHASE"/>
    <property type="match status" value="1"/>
</dbReference>
<feature type="binding site" evidence="2">
    <location>
        <position position="48"/>
    </location>
    <ligand>
        <name>substrate</name>
    </ligand>
</feature>
<keyword evidence="1 2" id="KW-0808">Transferase</keyword>
<keyword evidence="2" id="KW-0479">Metal-binding</keyword>